<evidence type="ECO:0000256" key="9">
    <source>
        <dbReference type="ARBA" id="ARBA00023121"/>
    </source>
</evidence>
<evidence type="ECO:0000256" key="4">
    <source>
        <dbReference type="ARBA" id="ARBA00015282"/>
    </source>
</evidence>
<dbReference type="PROSITE" id="PS50195">
    <property type="entry name" value="PX"/>
    <property type="match status" value="1"/>
</dbReference>
<dbReference type="FunFam" id="2.30.29.30:FF:000145">
    <property type="entry name" value="Sorting nexin-17 isoform1"/>
    <property type="match status" value="1"/>
</dbReference>
<evidence type="ECO:0000259" key="15">
    <source>
        <dbReference type="PROSITE" id="PS50200"/>
    </source>
</evidence>
<dbReference type="InterPro" id="IPR000159">
    <property type="entry name" value="RA_dom"/>
</dbReference>
<dbReference type="FunFam" id="1.20.80.60:FF:000001">
    <property type="entry name" value="Sorting nexin-17 isoform1"/>
    <property type="match status" value="1"/>
</dbReference>
<feature type="domain" description="Ras-associating" evidence="15">
    <location>
        <begin position="114"/>
        <end position="204"/>
    </location>
</feature>
<reference evidence="17" key="1">
    <citation type="submission" date="2025-08" db="UniProtKB">
        <authorList>
            <consortium name="RefSeq"/>
        </authorList>
    </citation>
    <scope>IDENTIFICATION</scope>
    <source>
        <tissue evidence="17">Tentacle</tissue>
    </source>
</reference>
<dbReference type="Gene3D" id="3.10.20.90">
    <property type="entry name" value="Phosphatidylinositol 3-kinase Catalytic Subunit, Chain A, domain 1"/>
    <property type="match status" value="1"/>
</dbReference>
<evidence type="ECO:0000256" key="12">
    <source>
        <dbReference type="ARBA" id="ARBA00045612"/>
    </source>
</evidence>
<dbReference type="InterPro" id="IPR001683">
    <property type="entry name" value="PX_dom"/>
</dbReference>
<dbReference type="GO" id="GO:0007165">
    <property type="term" value="P:signal transduction"/>
    <property type="evidence" value="ECO:0007669"/>
    <property type="project" value="InterPro"/>
</dbReference>
<dbReference type="InterPro" id="IPR028666">
    <property type="entry name" value="SNX17_FERM_N"/>
</dbReference>
<evidence type="ECO:0000256" key="1">
    <source>
        <dbReference type="ARBA" id="ARBA00004180"/>
    </source>
</evidence>
<dbReference type="FunCoup" id="A0A6P8I5L6">
    <property type="interactions" value="1919"/>
</dbReference>
<keyword evidence="8" id="KW-0653">Protein transport</keyword>
<dbReference type="Gene3D" id="1.20.80.60">
    <property type="match status" value="1"/>
</dbReference>
<dbReference type="Pfam" id="PF21273">
    <property type="entry name" value="SNX17-27-31_F1_FERM"/>
    <property type="match status" value="1"/>
</dbReference>
<sequence>MHFSIPDTVELKDRSGSSYLAYNLHINGSFHAAVRFSDLYHFNEQLKKNFGGKITATFPPRKILSLTAVQVEERREQLEKYLQDVCQDTDVAYSSMFSGFLRNCQKEHSDALAETVDLDVFLMNGNKIPLKIVSTDSTEDVLEAAMAEIKLNENFVHYFALFLIKREEDGEAAIVRKLQDYESPYLSIKNLQGTYRIAVRKYFWDSKLEDKIMEDKIAMNLLYVQAVSDIERGWVIGPKEAYSRLNELKQSGSKKEYLRLARMMKYYGFIQFKPCITNYPEENTRVLVSCGDRELNLRLQTSDHKMQEGSFKVTRMRCWRITSSNITTEDGKKQENLELAFEYLLSKEHLQWITLYSEQAILISMCLQSIVDEILRLKIGKPIKSAKKKSKTKSDSKYKRCNSVSSTASNEGEEEQKSSSSPPLPNATKTTPSPSPSTTQKKKSQKQTQNFNYLPVPQNQAPQASNTKTNKVFEGIGDDDL</sequence>
<dbReference type="SMART" id="SM00312">
    <property type="entry name" value="PX"/>
    <property type="match status" value="1"/>
</dbReference>
<dbReference type="KEGG" id="aten:116298806"/>
<dbReference type="InterPro" id="IPR040842">
    <property type="entry name" value="SNX17/31_FERM"/>
</dbReference>
<dbReference type="PROSITE" id="PS50200">
    <property type="entry name" value="RA"/>
    <property type="match status" value="1"/>
</dbReference>
<dbReference type="GO" id="GO:0006886">
    <property type="term" value="P:intracellular protein transport"/>
    <property type="evidence" value="ECO:0007669"/>
    <property type="project" value="TreeGrafter"/>
</dbReference>
<proteinExistence type="inferred from homology"/>
<dbReference type="Pfam" id="PF18116">
    <property type="entry name" value="SNX17_FERM_C"/>
    <property type="match status" value="1"/>
</dbReference>
<dbReference type="GO" id="GO:0035091">
    <property type="term" value="F:phosphatidylinositol binding"/>
    <property type="evidence" value="ECO:0007669"/>
    <property type="project" value="InterPro"/>
</dbReference>
<dbReference type="CDD" id="cd13337">
    <property type="entry name" value="FERM-like_C_SNX17"/>
    <property type="match status" value="1"/>
</dbReference>
<dbReference type="GO" id="GO:0030659">
    <property type="term" value="C:cytoplasmic vesicle membrane"/>
    <property type="evidence" value="ECO:0007669"/>
    <property type="project" value="UniProtKB-SubCell"/>
</dbReference>
<keyword evidence="7" id="KW-0967">Endosome</keyword>
<protein>
    <recommendedName>
        <fullName evidence="4">Sorting nexin-17</fullName>
    </recommendedName>
</protein>
<evidence type="ECO:0000256" key="5">
    <source>
        <dbReference type="ARBA" id="ARBA00022448"/>
    </source>
</evidence>
<feature type="compositionally biased region" description="Polar residues" evidence="13">
    <location>
        <begin position="457"/>
        <end position="470"/>
    </location>
</feature>
<evidence type="ECO:0000256" key="2">
    <source>
        <dbReference type="ARBA" id="ARBA00004412"/>
    </source>
</evidence>
<feature type="domain" description="PX" evidence="14">
    <location>
        <begin position="1"/>
        <end position="108"/>
    </location>
</feature>
<dbReference type="GO" id="GO:0032456">
    <property type="term" value="P:endocytic recycling"/>
    <property type="evidence" value="ECO:0007669"/>
    <property type="project" value="TreeGrafter"/>
</dbReference>
<dbReference type="InterPro" id="IPR048763">
    <property type="entry name" value="SNX17-31_FERM_F1"/>
</dbReference>
<accession>A0A6P8I5L6</accession>
<evidence type="ECO:0000256" key="8">
    <source>
        <dbReference type="ARBA" id="ARBA00022927"/>
    </source>
</evidence>
<dbReference type="CDD" id="cd06885">
    <property type="entry name" value="PX_SNX17_31"/>
    <property type="match status" value="1"/>
</dbReference>
<name>A0A6P8I5L6_ACTTE</name>
<evidence type="ECO:0000259" key="14">
    <source>
        <dbReference type="PROSITE" id="PS50195"/>
    </source>
</evidence>
<keyword evidence="10" id="KW-0472">Membrane</keyword>
<dbReference type="InParanoid" id="A0A6P8I5L6"/>
<dbReference type="GeneID" id="116298806"/>
<evidence type="ECO:0000256" key="3">
    <source>
        <dbReference type="ARBA" id="ARBA00010883"/>
    </source>
</evidence>
<dbReference type="AlphaFoldDB" id="A0A6P8I5L6"/>
<organism evidence="16 17">
    <name type="scientific">Actinia tenebrosa</name>
    <name type="common">Australian red waratah sea anemone</name>
    <dbReference type="NCBI Taxonomy" id="6105"/>
    <lineage>
        <taxon>Eukaryota</taxon>
        <taxon>Metazoa</taxon>
        <taxon>Cnidaria</taxon>
        <taxon>Anthozoa</taxon>
        <taxon>Hexacorallia</taxon>
        <taxon>Actiniaria</taxon>
        <taxon>Actiniidae</taxon>
        <taxon>Actinia</taxon>
    </lineage>
</organism>
<comment type="function">
    <text evidence="12">Critical regulator of endosomal recycling of numerous surface proteins, including integrins, signaling receptor and channels. Binds to NPxY sequences in the cytoplasmic tails of target cargos. Associates with retriever and CCC complexes to prevent lysosomal degradation and promote cell surface recycling of numerous cargos such as integrins ITGB1, ITGB5 and their associated alpha subunits. Also required for maintenance of normal cell surface levels of APP and LRP1. Interacts with membranes containing phosphatidylinositol 3-phosphate (PtdIns(3P)).</text>
</comment>
<gene>
    <name evidence="17" type="primary">LOC116298806</name>
</gene>
<keyword evidence="6" id="KW-0963">Cytoplasm</keyword>
<evidence type="ECO:0000256" key="10">
    <source>
        <dbReference type="ARBA" id="ARBA00023136"/>
    </source>
</evidence>
<dbReference type="SUPFAM" id="SSF64268">
    <property type="entry name" value="PX domain"/>
    <property type="match status" value="1"/>
</dbReference>
<evidence type="ECO:0000256" key="7">
    <source>
        <dbReference type="ARBA" id="ARBA00022753"/>
    </source>
</evidence>
<dbReference type="Gene3D" id="2.30.29.30">
    <property type="entry name" value="Pleckstrin-homology domain (PH domain)/Phosphotyrosine-binding domain (PTB)"/>
    <property type="match status" value="1"/>
</dbReference>
<evidence type="ECO:0000313" key="16">
    <source>
        <dbReference type="Proteomes" id="UP000515163"/>
    </source>
</evidence>
<dbReference type="CDD" id="cd16121">
    <property type="entry name" value="FERM_F1_SNX17"/>
    <property type="match status" value="1"/>
</dbReference>
<dbReference type="Pfam" id="PF00787">
    <property type="entry name" value="PX"/>
    <property type="match status" value="1"/>
</dbReference>
<dbReference type="Gene3D" id="3.30.1520.10">
    <property type="entry name" value="Phox-like domain"/>
    <property type="match status" value="1"/>
</dbReference>
<dbReference type="Proteomes" id="UP000515163">
    <property type="component" value="Unplaced"/>
</dbReference>
<evidence type="ECO:0000256" key="13">
    <source>
        <dbReference type="SAM" id="MobiDB-lite"/>
    </source>
</evidence>
<keyword evidence="5" id="KW-0813">Transport</keyword>
<keyword evidence="9" id="KW-0446">Lipid-binding</keyword>
<evidence type="ECO:0000313" key="17">
    <source>
        <dbReference type="RefSeq" id="XP_031563223.1"/>
    </source>
</evidence>
<comment type="similarity">
    <text evidence="3">Belongs to the sorting nexin family.</text>
</comment>
<dbReference type="InterPro" id="IPR036871">
    <property type="entry name" value="PX_dom_sf"/>
</dbReference>
<dbReference type="Pfam" id="PF21271">
    <property type="entry name" value="SNX17-31_F2_FERM"/>
    <property type="match status" value="1"/>
</dbReference>
<dbReference type="InterPro" id="IPR011993">
    <property type="entry name" value="PH-like_dom_sf"/>
</dbReference>
<keyword evidence="11" id="KW-0968">Cytoplasmic vesicle</keyword>
<dbReference type="GO" id="GO:0005769">
    <property type="term" value="C:early endosome"/>
    <property type="evidence" value="ECO:0007669"/>
    <property type="project" value="UniProtKB-SubCell"/>
</dbReference>
<keyword evidence="16" id="KW-1185">Reference proteome</keyword>
<evidence type="ECO:0000256" key="6">
    <source>
        <dbReference type="ARBA" id="ARBA00022490"/>
    </source>
</evidence>
<feature type="compositionally biased region" description="Low complexity" evidence="13">
    <location>
        <begin position="428"/>
        <end position="439"/>
    </location>
</feature>
<dbReference type="OrthoDB" id="5772781at2759"/>
<comment type="subcellular location">
    <subcellularLocation>
        <location evidence="1">Cytoplasmic vesicle membrane</location>
        <topology evidence="1">Peripheral membrane protein</topology>
        <orientation evidence="1">Cytoplasmic side</orientation>
    </subcellularLocation>
    <subcellularLocation>
        <location evidence="2">Early endosome</location>
    </subcellularLocation>
</comment>
<dbReference type="FunFam" id="3.30.1520.10:FF:000008">
    <property type="entry name" value="Sorting nexin-17 isoform1"/>
    <property type="match status" value="1"/>
</dbReference>
<feature type="region of interest" description="Disordered" evidence="13">
    <location>
        <begin position="385"/>
        <end position="481"/>
    </location>
</feature>
<dbReference type="InterPro" id="IPR048767">
    <property type="entry name" value="SNX17-31_FERM_F2"/>
</dbReference>
<dbReference type="InterPro" id="IPR037836">
    <property type="entry name" value="SNX17_FERM-like_dom"/>
</dbReference>
<evidence type="ECO:0000256" key="11">
    <source>
        <dbReference type="ARBA" id="ARBA00023329"/>
    </source>
</evidence>
<dbReference type="PANTHER" id="PTHR12431:SF14">
    <property type="entry name" value="LD15323P"/>
    <property type="match status" value="1"/>
</dbReference>
<dbReference type="RefSeq" id="XP_031563223.1">
    <property type="nucleotide sequence ID" value="XM_031707363.1"/>
</dbReference>
<dbReference type="PANTHER" id="PTHR12431">
    <property type="entry name" value="SORTING NEXIN 17 AND 27"/>
    <property type="match status" value="1"/>
</dbReference>